<keyword evidence="3" id="KW-1185">Reference proteome</keyword>
<dbReference type="PROSITE" id="PS50181">
    <property type="entry name" value="FBOX"/>
    <property type="match status" value="1"/>
</dbReference>
<dbReference type="InterPro" id="IPR036047">
    <property type="entry name" value="F-box-like_dom_sf"/>
</dbReference>
<dbReference type="Gene3D" id="3.80.10.10">
    <property type="entry name" value="Ribonuclease Inhibitor"/>
    <property type="match status" value="1"/>
</dbReference>
<dbReference type="EnsemblPlants" id="AUR62002989-RA">
    <property type="protein sequence ID" value="AUR62002989-RA:cds"/>
    <property type="gene ID" value="AUR62002989"/>
</dbReference>
<gene>
    <name evidence="2" type="primary">LOC110720775</name>
</gene>
<proteinExistence type="predicted"/>
<name>A0A803KVD1_CHEQI</name>
<dbReference type="PANTHER" id="PTHR31900:SF27">
    <property type="entry name" value="FBD DOMAIN-CONTAINING PROTEIN"/>
    <property type="match status" value="1"/>
</dbReference>
<dbReference type="InterPro" id="IPR032675">
    <property type="entry name" value="LRR_dom_sf"/>
</dbReference>
<dbReference type="InterPro" id="IPR001810">
    <property type="entry name" value="F-box_dom"/>
</dbReference>
<dbReference type="RefSeq" id="XP_021755514.1">
    <property type="nucleotide sequence ID" value="XM_021899822.1"/>
</dbReference>
<evidence type="ECO:0000313" key="2">
    <source>
        <dbReference type="EnsemblPlants" id="AUR62002989-RA:cds"/>
    </source>
</evidence>
<evidence type="ECO:0000313" key="3">
    <source>
        <dbReference type="Proteomes" id="UP000596660"/>
    </source>
</evidence>
<dbReference type="Pfam" id="PF00646">
    <property type="entry name" value="F-box"/>
    <property type="match status" value="1"/>
</dbReference>
<dbReference type="Proteomes" id="UP000596660">
    <property type="component" value="Unplaced"/>
</dbReference>
<dbReference type="GeneID" id="110720775"/>
<dbReference type="InterPro" id="IPR055411">
    <property type="entry name" value="LRR_FXL15/At3g58940/PEG3-like"/>
</dbReference>
<dbReference type="OMA" id="EAYPKYD"/>
<reference evidence="2" key="1">
    <citation type="journal article" date="2017" name="Nature">
        <title>The genome of Chenopodium quinoa.</title>
        <authorList>
            <person name="Jarvis D.E."/>
            <person name="Ho Y.S."/>
            <person name="Lightfoot D.J."/>
            <person name="Schmoeckel S.M."/>
            <person name="Li B."/>
            <person name="Borm T.J.A."/>
            <person name="Ohyanagi H."/>
            <person name="Mineta K."/>
            <person name="Michell C.T."/>
            <person name="Saber N."/>
            <person name="Kharbatia N.M."/>
            <person name="Rupper R.R."/>
            <person name="Sharp A.R."/>
            <person name="Dally N."/>
            <person name="Boughton B.A."/>
            <person name="Woo Y.H."/>
            <person name="Gao G."/>
            <person name="Schijlen E.G.W.M."/>
            <person name="Guo X."/>
            <person name="Momin A.A."/>
            <person name="Negrao S."/>
            <person name="Al-Babili S."/>
            <person name="Gehring C."/>
            <person name="Roessner U."/>
            <person name="Jung C."/>
            <person name="Murphy K."/>
            <person name="Arold S.T."/>
            <person name="Gojobori T."/>
            <person name="van der Linden C.G."/>
            <person name="van Loo E.N."/>
            <person name="Jellen E.N."/>
            <person name="Maughan P.J."/>
            <person name="Tester M."/>
        </authorList>
    </citation>
    <scope>NUCLEOTIDE SEQUENCE [LARGE SCALE GENOMIC DNA]</scope>
    <source>
        <strain evidence="2">cv. PI 614886</strain>
    </source>
</reference>
<dbReference type="Pfam" id="PF24758">
    <property type="entry name" value="LRR_At5g56370"/>
    <property type="match status" value="1"/>
</dbReference>
<dbReference type="SUPFAM" id="SSF81383">
    <property type="entry name" value="F-box domain"/>
    <property type="match status" value="1"/>
</dbReference>
<dbReference type="RefSeq" id="XP_021755508.1">
    <property type="nucleotide sequence ID" value="XM_021899816.1"/>
</dbReference>
<dbReference type="Gene3D" id="1.20.1280.50">
    <property type="match status" value="1"/>
</dbReference>
<organism evidence="2 3">
    <name type="scientific">Chenopodium quinoa</name>
    <name type="common">Quinoa</name>
    <dbReference type="NCBI Taxonomy" id="63459"/>
    <lineage>
        <taxon>Eukaryota</taxon>
        <taxon>Viridiplantae</taxon>
        <taxon>Streptophyta</taxon>
        <taxon>Embryophyta</taxon>
        <taxon>Tracheophyta</taxon>
        <taxon>Spermatophyta</taxon>
        <taxon>Magnoliopsida</taxon>
        <taxon>eudicotyledons</taxon>
        <taxon>Gunneridae</taxon>
        <taxon>Pentapetalae</taxon>
        <taxon>Caryophyllales</taxon>
        <taxon>Chenopodiaceae</taxon>
        <taxon>Chenopodioideae</taxon>
        <taxon>Atripliceae</taxon>
        <taxon>Chenopodium</taxon>
    </lineage>
</organism>
<dbReference type="InterPro" id="IPR050232">
    <property type="entry name" value="FBL13/AtMIF1-like"/>
</dbReference>
<dbReference type="SUPFAM" id="SSF52047">
    <property type="entry name" value="RNI-like"/>
    <property type="match status" value="1"/>
</dbReference>
<dbReference type="OrthoDB" id="1722980at2759"/>
<dbReference type="AlphaFoldDB" id="A0A803KVD1"/>
<dbReference type="Gramene" id="AUR62002989-RA">
    <property type="protein sequence ID" value="AUR62002989-RA:cds"/>
    <property type="gene ID" value="AUR62002989"/>
</dbReference>
<feature type="domain" description="F-box" evidence="1">
    <location>
        <begin position="38"/>
        <end position="91"/>
    </location>
</feature>
<evidence type="ECO:0000259" key="1">
    <source>
        <dbReference type="PROSITE" id="PS50181"/>
    </source>
</evidence>
<dbReference type="SMART" id="SM00256">
    <property type="entry name" value="FBOX"/>
    <property type="match status" value="1"/>
</dbReference>
<protein>
    <recommendedName>
        <fullName evidence="1">F-box domain-containing protein</fullName>
    </recommendedName>
</protein>
<dbReference type="PANTHER" id="PTHR31900">
    <property type="entry name" value="F-BOX/RNI SUPERFAMILY PROTEIN-RELATED"/>
    <property type="match status" value="1"/>
</dbReference>
<sequence length="488" mass="55241">MAHSGSKKKKSLETQVDMHYTRFKKRRSLNNQADIDDIDKISDLPRDVLTRIMECLPLRDAARMSVVSRKWQGIWTSIPSLAFDAHFFARVLRRSVPETHQFCSIVSKILFQHEGSILKFTLWVPPVKTCPDVTQWISFLSRSGLREFGLCNMYHTPLKLSWHLFSCDSLETLNLYNCIYSPPPNFGGFPRLTSLELCRVNIVCWTLKDVIGSCPVLQNLVLKNFSGMEDRHLIIDVPLLRNLVVDGAFASIDVTVSENLVSASFVLQKMTKNCPEEGNSYDLINSLANSSKLEWLCLGGHFCKVLFEKQNLPNTSPKLKNLELLSLHLNDLDDFSSAISSIQSFPNIETLDISVNTSKNLDNNVLVYDPDFILHHLRCAKIGIWSASSTELKLIEFLLACSPVLEKLSISLTMPLKQGSHSKMSTQLNRFRRASPKVEVICPERKVFPKKLPHGRYQVSFTSSPTSQHISIDSSSSDYIEYYSDASS</sequence>
<accession>A0A803KVD1</accession>
<reference evidence="2" key="2">
    <citation type="submission" date="2021-03" db="UniProtKB">
        <authorList>
            <consortium name="EnsemblPlants"/>
        </authorList>
    </citation>
    <scope>IDENTIFICATION</scope>
</reference>
<dbReference type="KEGG" id="cqi:110720775"/>